<reference evidence="1" key="2">
    <citation type="journal article" date="2021" name="PeerJ">
        <title>Extensive microbial diversity within the chicken gut microbiome revealed by metagenomics and culture.</title>
        <authorList>
            <person name="Gilroy R."/>
            <person name="Ravi A."/>
            <person name="Getino M."/>
            <person name="Pursley I."/>
            <person name="Horton D.L."/>
            <person name="Alikhan N.F."/>
            <person name="Baker D."/>
            <person name="Gharbi K."/>
            <person name="Hall N."/>
            <person name="Watson M."/>
            <person name="Adriaenssens E.M."/>
            <person name="Foster-Nyarko E."/>
            <person name="Jarju S."/>
            <person name="Secka A."/>
            <person name="Antonio M."/>
            <person name="Oren A."/>
            <person name="Chaudhuri R.R."/>
            <person name="La Ragione R."/>
            <person name="Hildebrand F."/>
            <person name="Pallen M.J."/>
        </authorList>
    </citation>
    <scope>NUCLEOTIDE SEQUENCE</scope>
    <source>
        <strain evidence="1">CHK121-14286</strain>
    </source>
</reference>
<dbReference type="Pfam" id="PF14196">
    <property type="entry name" value="ATC_hydrolase"/>
    <property type="match status" value="1"/>
</dbReference>
<dbReference type="EMBL" id="DVHL01000018">
    <property type="protein sequence ID" value="HIR65688.1"/>
    <property type="molecule type" value="Genomic_DNA"/>
</dbReference>
<dbReference type="Proteomes" id="UP000824200">
    <property type="component" value="Unassembled WGS sequence"/>
</dbReference>
<proteinExistence type="predicted"/>
<gene>
    <name evidence="1" type="ORF">IAC95_02205</name>
</gene>
<evidence type="ECO:0000313" key="2">
    <source>
        <dbReference type="Proteomes" id="UP000824200"/>
    </source>
</evidence>
<accession>A0A9D1E3H5</accession>
<name>A0A9D1E3H5_9BACT</name>
<comment type="caution">
    <text evidence="1">The sequence shown here is derived from an EMBL/GenBank/DDBJ whole genome shotgun (WGS) entry which is preliminary data.</text>
</comment>
<organism evidence="1 2">
    <name type="scientific">Candidatus Fimimonas gallinarum</name>
    <dbReference type="NCBI Taxonomy" id="2840821"/>
    <lineage>
        <taxon>Bacteria</taxon>
        <taxon>Pseudomonadati</taxon>
        <taxon>Myxococcota</taxon>
        <taxon>Myxococcia</taxon>
        <taxon>Myxococcales</taxon>
        <taxon>Cystobacterineae</taxon>
        <taxon>Myxococcaceae</taxon>
        <taxon>Myxococcaceae incertae sedis</taxon>
        <taxon>Candidatus Fimimonas</taxon>
    </lineage>
</organism>
<dbReference type="AlphaFoldDB" id="A0A9D1E3H5"/>
<sequence length="202" mass="23572">MSEFENTNLPFLEQDCIETFGKEQGKKVFDKTIEIYRELTGKADYRNNQAIRYHMTVKLFPAMSYYKALQAFGIDDAIEKVRIETQKAALINKQNNAKFARMPFVFTMYRMGVKKHMAKNFPPEGWKTEWVRCDGKEIHFNLRSCLYHDICVEKGCPELCRVYCENDNIAFSGLMPKIRFERVGTIGEGAECCDFHFINAKK</sequence>
<evidence type="ECO:0000313" key="1">
    <source>
        <dbReference type="EMBL" id="HIR65688.1"/>
    </source>
</evidence>
<keyword evidence="1" id="KW-0378">Hydrolase</keyword>
<dbReference type="InterPro" id="IPR026002">
    <property type="entry name" value="ATC_hydrolase-like"/>
</dbReference>
<protein>
    <submittedName>
        <fullName evidence="1">L-2-amino-thiazoline-4-carboxylic acid hydrolase</fullName>
    </submittedName>
</protein>
<dbReference type="GO" id="GO:0016787">
    <property type="term" value="F:hydrolase activity"/>
    <property type="evidence" value="ECO:0007669"/>
    <property type="project" value="UniProtKB-KW"/>
</dbReference>
<reference evidence="1" key="1">
    <citation type="submission" date="2020-10" db="EMBL/GenBank/DDBJ databases">
        <authorList>
            <person name="Gilroy R."/>
        </authorList>
    </citation>
    <scope>NUCLEOTIDE SEQUENCE</scope>
    <source>
        <strain evidence="1">CHK121-14286</strain>
    </source>
</reference>